<feature type="domain" description="Tetrapyrrole biosynthesis glutamyl-tRNA reductase dimerisation" evidence="9">
    <location>
        <begin position="321"/>
        <end position="420"/>
    </location>
</feature>
<dbReference type="InterPro" id="IPR015895">
    <property type="entry name" value="4pyrrol_synth_GluRdtase_N"/>
</dbReference>
<evidence type="ECO:0000313" key="12">
    <source>
        <dbReference type="EMBL" id="CAB4779720.1"/>
    </source>
</evidence>
<dbReference type="Pfam" id="PF05201">
    <property type="entry name" value="GlutR_N"/>
    <property type="match status" value="1"/>
</dbReference>
<dbReference type="Gene3D" id="3.40.50.720">
    <property type="entry name" value="NAD(P)-binding Rossmann-like Domain"/>
    <property type="match status" value="1"/>
</dbReference>
<evidence type="ECO:0000256" key="4">
    <source>
        <dbReference type="ARBA" id="ARBA00022857"/>
    </source>
</evidence>
<reference evidence="12" key="1">
    <citation type="submission" date="2020-05" db="EMBL/GenBank/DDBJ databases">
        <authorList>
            <person name="Chiriac C."/>
            <person name="Salcher M."/>
            <person name="Ghai R."/>
            <person name="Kavagutti S V."/>
        </authorList>
    </citation>
    <scope>NUCLEOTIDE SEQUENCE</scope>
</reference>
<dbReference type="GO" id="GO:0008883">
    <property type="term" value="F:glutamyl-tRNA reductase activity"/>
    <property type="evidence" value="ECO:0007669"/>
    <property type="project" value="UniProtKB-EC"/>
</dbReference>
<evidence type="ECO:0000256" key="1">
    <source>
        <dbReference type="ARBA" id="ARBA00005059"/>
    </source>
</evidence>
<dbReference type="NCBIfam" id="TIGR01035">
    <property type="entry name" value="hemA"/>
    <property type="match status" value="1"/>
</dbReference>
<evidence type="ECO:0000256" key="7">
    <source>
        <dbReference type="ARBA" id="ARBA00047464"/>
    </source>
</evidence>
<accession>A0A6J6W5Y3</accession>
<comment type="pathway">
    <text evidence="1">Porphyrin-containing compound metabolism; protoporphyrin-IX biosynthesis; 5-aminolevulinate from L-glutamyl-tRNA(Glu): step 1/2.</text>
</comment>
<keyword evidence="4" id="KW-0521">NADP</keyword>
<dbReference type="SUPFAM" id="SSF69075">
    <property type="entry name" value="Glutamyl tRNA-reductase dimerization domain"/>
    <property type="match status" value="1"/>
</dbReference>
<dbReference type="FunFam" id="3.30.460.30:FF:000001">
    <property type="entry name" value="Glutamyl-tRNA reductase"/>
    <property type="match status" value="1"/>
</dbReference>
<dbReference type="Pfam" id="PF01488">
    <property type="entry name" value="Shikimate_DH"/>
    <property type="match status" value="1"/>
</dbReference>
<dbReference type="InterPro" id="IPR006151">
    <property type="entry name" value="Shikm_DH/Glu-tRNA_Rdtase"/>
</dbReference>
<evidence type="ECO:0000256" key="2">
    <source>
        <dbReference type="ARBA" id="ARBA00005916"/>
    </source>
</evidence>
<evidence type="ECO:0000256" key="3">
    <source>
        <dbReference type="ARBA" id="ARBA00012970"/>
    </source>
</evidence>
<protein>
    <recommendedName>
        <fullName evidence="3">glutamyl-tRNA reductase</fullName>
        <ecNumber evidence="3">1.2.1.70</ecNumber>
    </recommendedName>
</protein>
<evidence type="ECO:0000259" key="10">
    <source>
        <dbReference type="Pfam" id="PF01488"/>
    </source>
</evidence>
<keyword evidence="6" id="KW-0627">Porphyrin biosynthesis</keyword>
<keyword evidence="5" id="KW-0560">Oxidoreductase</keyword>
<evidence type="ECO:0000259" key="9">
    <source>
        <dbReference type="Pfam" id="PF00745"/>
    </source>
</evidence>
<dbReference type="InterPro" id="IPR036343">
    <property type="entry name" value="GluRdtase_N_sf"/>
</dbReference>
<dbReference type="InterPro" id="IPR000343">
    <property type="entry name" value="4pyrrol_synth_GluRdtase"/>
</dbReference>
<keyword evidence="8" id="KW-0175">Coiled coil</keyword>
<dbReference type="PIRSF" id="PIRSF000445">
    <property type="entry name" value="4pyrrol_synth_GluRdtase"/>
    <property type="match status" value="1"/>
</dbReference>
<evidence type="ECO:0000259" key="11">
    <source>
        <dbReference type="Pfam" id="PF05201"/>
    </source>
</evidence>
<comment type="catalytic activity">
    <reaction evidence="7">
        <text>(S)-4-amino-5-oxopentanoate + tRNA(Glu) + NADP(+) = L-glutamyl-tRNA(Glu) + NADPH + H(+)</text>
        <dbReference type="Rhea" id="RHEA:12344"/>
        <dbReference type="Rhea" id="RHEA-COMP:9663"/>
        <dbReference type="Rhea" id="RHEA-COMP:9680"/>
        <dbReference type="ChEBI" id="CHEBI:15378"/>
        <dbReference type="ChEBI" id="CHEBI:57501"/>
        <dbReference type="ChEBI" id="CHEBI:57783"/>
        <dbReference type="ChEBI" id="CHEBI:58349"/>
        <dbReference type="ChEBI" id="CHEBI:78442"/>
        <dbReference type="ChEBI" id="CHEBI:78520"/>
        <dbReference type="EC" id="1.2.1.70"/>
    </reaction>
</comment>
<dbReference type="SUPFAM" id="SSF69742">
    <property type="entry name" value="Glutamyl tRNA-reductase catalytic, N-terminal domain"/>
    <property type="match status" value="1"/>
</dbReference>
<dbReference type="AlphaFoldDB" id="A0A6J6W5Y3"/>
<organism evidence="12">
    <name type="scientific">freshwater metagenome</name>
    <dbReference type="NCBI Taxonomy" id="449393"/>
    <lineage>
        <taxon>unclassified sequences</taxon>
        <taxon>metagenomes</taxon>
        <taxon>ecological metagenomes</taxon>
    </lineage>
</organism>
<evidence type="ECO:0000256" key="8">
    <source>
        <dbReference type="SAM" id="Coils"/>
    </source>
</evidence>
<feature type="domain" description="Quinate/shikimate 5-dehydrogenase/glutamyl-tRNA reductase" evidence="10">
    <location>
        <begin position="179"/>
        <end position="307"/>
    </location>
</feature>
<gene>
    <name evidence="12" type="ORF">UFOPK2958_00445</name>
</gene>
<dbReference type="SUPFAM" id="SSF51735">
    <property type="entry name" value="NAD(P)-binding Rossmann-fold domains"/>
    <property type="match status" value="1"/>
</dbReference>
<dbReference type="UniPathway" id="UPA00251">
    <property type="reaction ID" value="UER00316"/>
</dbReference>
<sequence length="420" mass="45974">MSFLSVGLNHERATLDLLERVTVPDDEFGKALGTLLANANIQEAVLVSTCLRTEVYAVIDRFHGAVEEITATLAAITNVPEDEISPVLEIHFDRGVSTHLFSVAAGLKSVVPGEFEVLGQLRRSLERAEEEHAVGAELSALFQRAIAAGRKVRSETAIARGTTSFAQATVDLIRHELGDTISGATAIVYGAGQLGQGIVKGLSDDRLGLERIMVANRTVANADAVSVEPADNRIQAISLEEASQHLHQASIVVTAIEVPHTLLSISDFAGSQNPVLIVDLGMPRVVDGDVDTLLHVRRLDIAHLREVIERSLAERRDEIQAAEEILKSEVEKYLEDRRSRGAASIVAELRERFEDIRRMELSKRQSDFSFMTADQWEMVESLTRSIVAKIAHQPTLGLKDSAGTDRGQRLTEALRNLFDL</sequence>
<evidence type="ECO:0000256" key="6">
    <source>
        <dbReference type="ARBA" id="ARBA00023244"/>
    </source>
</evidence>
<dbReference type="GO" id="GO:0050661">
    <property type="term" value="F:NADP binding"/>
    <property type="evidence" value="ECO:0007669"/>
    <property type="project" value="InterPro"/>
</dbReference>
<dbReference type="InterPro" id="IPR036453">
    <property type="entry name" value="GluRdtase_dimer_dom_sf"/>
</dbReference>
<dbReference type="InterPro" id="IPR015896">
    <property type="entry name" value="4pyrrol_synth_GluRdtase_dimer"/>
</dbReference>
<dbReference type="HAMAP" id="MF_00087">
    <property type="entry name" value="Glu_tRNA_reductase"/>
    <property type="match status" value="1"/>
</dbReference>
<dbReference type="InterPro" id="IPR036291">
    <property type="entry name" value="NAD(P)-bd_dom_sf"/>
</dbReference>
<comment type="similarity">
    <text evidence="2">Belongs to the glutamyl-tRNA reductase family.</text>
</comment>
<evidence type="ECO:0000256" key="5">
    <source>
        <dbReference type="ARBA" id="ARBA00023002"/>
    </source>
</evidence>
<dbReference type="EMBL" id="CAFAAB010000035">
    <property type="protein sequence ID" value="CAB4779720.1"/>
    <property type="molecule type" value="Genomic_DNA"/>
</dbReference>
<dbReference type="Gene3D" id="3.30.460.30">
    <property type="entry name" value="Glutamyl-tRNA reductase, N-terminal domain"/>
    <property type="match status" value="1"/>
</dbReference>
<dbReference type="EC" id="1.2.1.70" evidence="3"/>
<dbReference type="GO" id="GO:0019353">
    <property type="term" value="P:protoporphyrinogen IX biosynthetic process from glutamate"/>
    <property type="evidence" value="ECO:0007669"/>
    <property type="project" value="TreeGrafter"/>
</dbReference>
<feature type="coiled-coil region" evidence="8">
    <location>
        <begin position="305"/>
        <end position="336"/>
    </location>
</feature>
<dbReference type="PANTHER" id="PTHR43013:SF1">
    <property type="entry name" value="GLUTAMYL-TRNA REDUCTASE"/>
    <property type="match status" value="1"/>
</dbReference>
<dbReference type="PANTHER" id="PTHR43013">
    <property type="entry name" value="GLUTAMYL-TRNA REDUCTASE"/>
    <property type="match status" value="1"/>
</dbReference>
<dbReference type="Pfam" id="PF00745">
    <property type="entry name" value="GlutR_dimer"/>
    <property type="match status" value="1"/>
</dbReference>
<proteinExistence type="inferred from homology"/>
<name>A0A6J6W5Y3_9ZZZZ</name>
<feature type="domain" description="Glutamyl-tRNA reductase N-terminal" evidence="11">
    <location>
        <begin position="6"/>
        <end position="156"/>
    </location>
</feature>